<keyword evidence="1" id="KW-0175">Coiled coil</keyword>
<protein>
    <recommendedName>
        <fullName evidence="2">DCD domain-containing protein</fullName>
    </recommendedName>
</protein>
<evidence type="ECO:0000313" key="4">
    <source>
        <dbReference type="Proteomes" id="UP001188597"/>
    </source>
</evidence>
<evidence type="ECO:0000313" key="3">
    <source>
        <dbReference type="EMBL" id="KAK3042648.1"/>
    </source>
</evidence>
<organism evidence="3 4">
    <name type="scientific">Escallonia herrerae</name>
    <dbReference type="NCBI Taxonomy" id="1293975"/>
    <lineage>
        <taxon>Eukaryota</taxon>
        <taxon>Viridiplantae</taxon>
        <taxon>Streptophyta</taxon>
        <taxon>Embryophyta</taxon>
        <taxon>Tracheophyta</taxon>
        <taxon>Spermatophyta</taxon>
        <taxon>Magnoliopsida</taxon>
        <taxon>eudicotyledons</taxon>
        <taxon>Gunneridae</taxon>
        <taxon>Pentapetalae</taxon>
        <taxon>asterids</taxon>
        <taxon>campanulids</taxon>
        <taxon>Escalloniales</taxon>
        <taxon>Escalloniaceae</taxon>
        <taxon>Escallonia</taxon>
    </lineage>
</organism>
<dbReference type="InterPro" id="IPR013989">
    <property type="entry name" value="Dev_and_cell_death_domain"/>
</dbReference>
<dbReference type="EMBL" id="JAVXUP010000017">
    <property type="protein sequence ID" value="KAK3042648.1"/>
    <property type="molecule type" value="Genomic_DNA"/>
</dbReference>
<reference evidence="3" key="1">
    <citation type="submission" date="2022-12" db="EMBL/GenBank/DDBJ databases">
        <title>Draft genome assemblies for two species of Escallonia (Escalloniales).</title>
        <authorList>
            <person name="Chanderbali A."/>
            <person name="Dervinis C."/>
            <person name="Anghel I."/>
            <person name="Soltis D."/>
            <person name="Soltis P."/>
            <person name="Zapata F."/>
        </authorList>
    </citation>
    <scope>NUCLEOTIDE SEQUENCE</scope>
    <source>
        <strain evidence="3">UCBG64.0493</strain>
        <tissue evidence="3">Leaf</tissue>
    </source>
</reference>
<gene>
    <name evidence="3" type="ORF">RJ639_000900</name>
</gene>
<dbReference type="PROSITE" id="PS51222">
    <property type="entry name" value="DCD"/>
    <property type="match status" value="1"/>
</dbReference>
<dbReference type="PANTHER" id="PTHR46444:SF9">
    <property type="entry name" value="DCD (DEVELOPMENT AND CELL DEATH) DOMAIN PROTEIN"/>
    <property type="match status" value="1"/>
</dbReference>
<sequence length="492" mass="56123">MSGLLDIKFCIAMEFNYVQMERISRSVPYFGAIFMSNRRTKDECFDRRLFGLPYALASFVKDIKAGMVQFGIIWKCYPLSEADFHDAIKDNYYSAYKFHPGLSKEQVHRLLWLFYSKKVRVHESLRNQKIEKGLCTSDKVNPHAHSGKHDLERIDSVAEKQSRFLSGVPHSLNAGTSNISATCTYSNSFTSGNEFASHSIGSVESISGSQSIPLLKETEHVHISDKGPLLETEDYIPLCSPEGSYSREAPGDKIPKVKCLYSDNPNKKVDVFSRVNKILKASAQESKENSDIPMRRTGVFSCMNFVSESVLQENERSSRVDKSVQKILENLQQSHDNWRKTMKNLESEVNKAGHRSVDKRASVFSRLAFPSKAFLQEREIPVDDNELMKEKNVRAVFLRDYANHQNGDMTINVKMIDDESGTEEDLEHIRSSERMEKQTLTCRSEGILSKTQCEAEGRDCKYGMVKVSSLEAQHKKRRRMCSWSRNESNLGQ</sequence>
<keyword evidence="4" id="KW-1185">Reference proteome</keyword>
<dbReference type="AlphaFoldDB" id="A0AA88XA39"/>
<feature type="coiled-coil region" evidence="1">
    <location>
        <begin position="328"/>
        <end position="355"/>
    </location>
</feature>
<name>A0AA88XA39_9ASTE</name>
<proteinExistence type="predicted"/>
<dbReference type="Pfam" id="PF10539">
    <property type="entry name" value="Dev_Cell_Death"/>
    <property type="match status" value="1"/>
</dbReference>
<feature type="domain" description="DCD" evidence="2">
    <location>
        <begin position="1"/>
        <end position="116"/>
    </location>
</feature>
<evidence type="ECO:0000256" key="1">
    <source>
        <dbReference type="SAM" id="Coils"/>
    </source>
</evidence>
<accession>A0AA88XA39</accession>
<dbReference type="PANTHER" id="PTHR46444">
    <property type="entry name" value="DCD (DEVELOPMENT AND CELL DEATH) DOMAIN PROTEIN-RELATED"/>
    <property type="match status" value="1"/>
</dbReference>
<evidence type="ECO:0000259" key="2">
    <source>
        <dbReference type="PROSITE" id="PS51222"/>
    </source>
</evidence>
<dbReference type="SMART" id="SM00767">
    <property type="entry name" value="DCD"/>
    <property type="match status" value="1"/>
</dbReference>
<dbReference type="Proteomes" id="UP001188597">
    <property type="component" value="Unassembled WGS sequence"/>
</dbReference>
<comment type="caution">
    <text evidence="3">The sequence shown here is derived from an EMBL/GenBank/DDBJ whole genome shotgun (WGS) entry which is preliminary data.</text>
</comment>